<dbReference type="InterPro" id="IPR050958">
    <property type="entry name" value="Cell_Adh-Cytoskel_Orgn"/>
</dbReference>
<keyword evidence="4" id="KW-0677">Repeat</keyword>
<proteinExistence type="predicted"/>
<dbReference type="InterPro" id="IPR013098">
    <property type="entry name" value="Ig_I-set"/>
</dbReference>
<dbReference type="GO" id="GO:0007156">
    <property type="term" value="P:homophilic cell adhesion via plasma membrane adhesion molecules"/>
    <property type="evidence" value="ECO:0007669"/>
    <property type="project" value="TreeGrafter"/>
</dbReference>
<feature type="chain" id="PRO_5007369085" evidence="9">
    <location>
        <begin position="25"/>
        <end position="329"/>
    </location>
</feature>
<dbReference type="PANTHER" id="PTHR45080:SF33">
    <property type="entry name" value="IG-LIKE DOMAIN-CONTAINING PROTEIN"/>
    <property type="match status" value="1"/>
</dbReference>
<evidence type="ECO:0000256" key="9">
    <source>
        <dbReference type="SAM" id="SignalP"/>
    </source>
</evidence>
<evidence type="ECO:0000256" key="2">
    <source>
        <dbReference type="ARBA" id="ARBA00022475"/>
    </source>
</evidence>
<evidence type="ECO:0000256" key="4">
    <source>
        <dbReference type="ARBA" id="ARBA00022737"/>
    </source>
</evidence>
<dbReference type="InterPro" id="IPR007110">
    <property type="entry name" value="Ig-like_dom"/>
</dbReference>
<evidence type="ECO:0000256" key="1">
    <source>
        <dbReference type="ARBA" id="ARBA00004236"/>
    </source>
</evidence>
<dbReference type="FunFam" id="2.60.40.10:FF:000328">
    <property type="entry name" value="CLUMA_CG000981, isoform A"/>
    <property type="match status" value="1"/>
</dbReference>
<dbReference type="GO" id="GO:0008046">
    <property type="term" value="F:axon guidance receptor activity"/>
    <property type="evidence" value="ECO:0007669"/>
    <property type="project" value="TreeGrafter"/>
</dbReference>
<feature type="domain" description="Ig-like" evidence="10">
    <location>
        <begin position="226"/>
        <end position="307"/>
    </location>
</feature>
<dbReference type="Pfam" id="PF07679">
    <property type="entry name" value="I-set"/>
    <property type="match status" value="2"/>
</dbReference>
<protein>
    <submittedName>
        <fullName evidence="11">Protein amalgam</fullName>
    </submittedName>
</protein>
<dbReference type="PANTHER" id="PTHR45080">
    <property type="entry name" value="CONTACTIN 5"/>
    <property type="match status" value="1"/>
</dbReference>
<feature type="domain" description="Ig-like" evidence="10">
    <location>
        <begin position="27"/>
        <end position="123"/>
    </location>
</feature>
<dbReference type="InterPro" id="IPR003599">
    <property type="entry name" value="Ig_sub"/>
</dbReference>
<accession>A0A034VUM9</accession>
<keyword evidence="7" id="KW-0325">Glycoprotein</keyword>
<comment type="subcellular location">
    <subcellularLocation>
        <location evidence="1">Cell membrane</location>
    </subcellularLocation>
</comment>
<dbReference type="FunFam" id="2.60.40.10:FF:000107">
    <property type="entry name" value="Myosin, light chain kinase a"/>
    <property type="match status" value="1"/>
</dbReference>
<dbReference type="GO" id="GO:0043025">
    <property type="term" value="C:neuronal cell body"/>
    <property type="evidence" value="ECO:0007669"/>
    <property type="project" value="TreeGrafter"/>
</dbReference>
<evidence type="ECO:0000256" key="8">
    <source>
        <dbReference type="ARBA" id="ARBA00023319"/>
    </source>
</evidence>
<dbReference type="Pfam" id="PF13927">
    <property type="entry name" value="Ig_3"/>
    <property type="match status" value="1"/>
</dbReference>
<feature type="domain" description="Ig-like" evidence="10">
    <location>
        <begin position="133"/>
        <end position="220"/>
    </location>
</feature>
<name>A0A034VUM9_BACDO</name>
<keyword evidence="2" id="KW-1003">Cell membrane</keyword>
<keyword evidence="8" id="KW-0393">Immunoglobulin domain</keyword>
<reference evidence="11" key="1">
    <citation type="journal article" date="2014" name="BMC Genomics">
        <title>Characterizing the developmental transcriptome of the oriental fruit fly, Bactrocera dorsalis (Diptera: Tephritidae) through comparative genomic analysis with Drosophila melanogaster utilizing modENCODE datasets.</title>
        <authorList>
            <person name="Geib S.M."/>
            <person name="Calla B."/>
            <person name="Hall B."/>
            <person name="Hou S."/>
            <person name="Manoukis N.C."/>
        </authorList>
    </citation>
    <scope>NUCLEOTIDE SEQUENCE</scope>
    <source>
        <strain evidence="11">Punador</strain>
    </source>
</reference>
<dbReference type="GeneID" id="105222073"/>
<dbReference type="PROSITE" id="PS50835">
    <property type="entry name" value="IG_LIKE"/>
    <property type="match status" value="3"/>
</dbReference>
<dbReference type="Gene3D" id="2.60.40.10">
    <property type="entry name" value="Immunoglobulins"/>
    <property type="match status" value="3"/>
</dbReference>
<dbReference type="AlphaFoldDB" id="A0A034VUM9"/>
<sequence>MERLVSVTFMLVAILLLLPNALYANQPVISHISSDVVANVGEDVQFNCTVENVGRMSVSWAKRSVVLSMRNILSLSDPRYTITETRDDEADSATYSLKITKIEASDMGPYECQVIVSATDKITKKLNLSIKHPPIISEERTPKSKLVTEGQNLEVSCYAEGFPQPTIYWKREGNAIMPAGGQKLAGPTLRIKEVHRLDRGAYYCVADNGVGQPDERMVLIEVEFRPQIAVQRPKVAQMLSHVAELECSVQAYPAPAVFWHRNGAKLESSSRYEVSNTASAHETTTSVLRIASVAEHDFGDYYCNATNKLGHADARLHLFQPVIPVPSSV</sequence>
<dbReference type="InterPro" id="IPR003598">
    <property type="entry name" value="Ig_sub2"/>
</dbReference>
<evidence type="ECO:0000313" key="11">
    <source>
        <dbReference type="EMBL" id="JAC45792.1"/>
    </source>
</evidence>
<dbReference type="KEGG" id="bdr:105222073"/>
<dbReference type="GO" id="GO:0030424">
    <property type="term" value="C:axon"/>
    <property type="evidence" value="ECO:0007669"/>
    <property type="project" value="TreeGrafter"/>
</dbReference>
<dbReference type="SMART" id="SM00408">
    <property type="entry name" value="IGc2"/>
    <property type="match status" value="3"/>
</dbReference>
<dbReference type="EMBL" id="GAKP01013161">
    <property type="protein sequence ID" value="JAC45791.1"/>
    <property type="molecule type" value="Transcribed_RNA"/>
</dbReference>
<evidence type="ECO:0000256" key="7">
    <source>
        <dbReference type="ARBA" id="ARBA00023180"/>
    </source>
</evidence>
<dbReference type="GO" id="GO:0050808">
    <property type="term" value="P:synapse organization"/>
    <property type="evidence" value="ECO:0007669"/>
    <property type="project" value="TreeGrafter"/>
</dbReference>
<evidence type="ECO:0000256" key="3">
    <source>
        <dbReference type="ARBA" id="ARBA00022729"/>
    </source>
</evidence>
<evidence type="ECO:0000256" key="6">
    <source>
        <dbReference type="ARBA" id="ARBA00023157"/>
    </source>
</evidence>
<dbReference type="EMBL" id="GAKP01013160">
    <property type="protein sequence ID" value="JAC45792.1"/>
    <property type="molecule type" value="Transcribed_RNA"/>
</dbReference>
<dbReference type="InterPro" id="IPR036179">
    <property type="entry name" value="Ig-like_dom_sf"/>
</dbReference>
<feature type="signal peptide" evidence="9">
    <location>
        <begin position="1"/>
        <end position="24"/>
    </location>
</feature>
<organism evidence="11">
    <name type="scientific">Bactrocera dorsalis</name>
    <name type="common">Oriental fruit fly</name>
    <name type="synonym">Dacus dorsalis</name>
    <dbReference type="NCBI Taxonomy" id="27457"/>
    <lineage>
        <taxon>Eukaryota</taxon>
        <taxon>Metazoa</taxon>
        <taxon>Ecdysozoa</taxon>
        <taxon>Arthropoda</taxon>
        <taxon>Hexapoda</taxon>
        <taxon>Insecta</taxon>
        <taxon>Pterygota</taxon>
        <taxon>Neoptera</taxon>
        <taxon>Endopterygota</taxon>
        <taxon>Diptera</taxon>
        <taxon>Brachycera</taxon>
        <taxon>Muscomorpha</taxon>
        <taxon>Tephritoidea</taxon>
        <taxon>Tephritidae</taxon>
        <taxon>Bactrocera</taxon>
        <taxon>Bactrocera</taxon>
    </lineage>
</organism>
<dbReference type="SMART" id="SM00409">
    <property type="entry name" value="IG"/>
    <property type="match status" value="3"/>
</dbReference>
<keyword evidence="3 9" id="KW-0732">Signal</keyword>
<dbReference type="InterPro" id="IPR013783">
    <property type="entry name" value="Ig-like_fold"/>
</dbReference>
<dbReference type="GO" id="GO:0005886">
    <property type="term" value="C:plasma membrane"/>
    <property type="evidence" value="ECO:0007669"/>
    <property type="project" value="UniProtKB-SubCell"/>
</dbReference>
<evidence type="ECO:0000256" key="5">
    <source>
        <dbReference type="ARBA" id="ARBA00023136"/>
    </source>
</evidence>
<dbReference type="OrthoDB" id="10010359at2759"/>
<dbReference type="CDD" id="cd00096">
    <property type="entry name" value="Ig"/>
    <property type="match status" value="1"/>
</dbReference>
<keyword evidence="5" id="KW-0472">Membrane</keyword>
<evidence type="ECO:0000259" key="10">
    <source>
        <dbReference type="PROSITE" id="PS50835"/>
    </source>
</evidence>
<gene>
    <name evidence="11" type="primary">AMAL</name>
</gene>
<keyword evidence="6" id="KW-1015">Disulfide bond</keyword>
<dbReference type="SUPFAM" id="SSF48726">
    <property type="entry name" value="Immunoglobulin"/>
    <property type="match status" value="3"/>
</dbReference>
<dbReference type="RefSeq" id="XP_011197560.2">
    <property type="nucleotide sequence ID" value="XM_011199258.4"/>
</dbReference>